<dbReference type="Proteomes" id="UP000761534">
    <property type="component" value="Unassembled WGS sequence"/>
</dbReference>
<feature type="repeat" description="RCC1" evidence="3">
    <location>
        <begin position="396"/>
        <end position="455"/>
    </location>
</feature>
<name>A0A642V377_9ASCO</name>
<dbReference type="Gene3D" id="2.130.10.30">
    <property type="entry name" value="Regulator of chromosome condensation 1/beta-lactamase-inhibitor protein II"/>
    <property type="match status" value="1"/>
</dbReference>
<proteinExistence type="predicted"/>
<dbReference type="Pfam" id="PF25390">
    <property type="entry name" value="WD40_RLD"/>
    <property type="match status" value="1"/>
</dbReference>
<feature type="domain" description="RCC1-like" evidence="5">
    <location>
        <begin position="39"/>
        <end position="451"/>
    </location>
</feature>
<dbReference type="InterPro" id="IPR051553">
    <property type="entry name" value="Ran_GTPase-activating"/>
</dbReference>
<dbReference type="InterPro" id="IPR009091">
    <property type="entry name" value="RCC1/BLIP-II"/>
</dbReference>
<keyword evidence="7" id="KW-1185">Reference proteome</keyword>
<dbReference type="PRINTS" id="PR00633">
    <property type="entry name" value="RCCNDNSATION"/>
</dbReference>
<comment type="caution">
    <text evidence="6">The sequence shown here is derived from an EMBL/GenBank/DDBJ whole genome shotgun (WGS) entry which is preliminary data.</text>
</comment>
<dbReference type="GO" id="GO:0005085">
    <property type="term" value="F:guanyl-nucleotide exchange factor activity"/>
    <property type="evidence" value="ECO:0007669"/>
    <property type="project" value="TreeGrafter"/>
</dbReference>
<dbReference type="SUPFAM" id="SSF50985">
    <property type="entry name" value="RCC1/BLIP-II"/>
    <property type="match status" value="1"/>
</dbReference>
<evidence type="ECO:0000256" key="4">
    <source>
        <dbReference type="SAM" id="MobiDB-lite"/>
    </source>
</evidence>
<evidence type="ECO:0000256" key="2">
    <source>
        <dbReference type="ARBA" id="ARBA00022737"/>
    </source>
</evidence>
<protein>
    <recommendedName>
        <fullName evidence="5">RCC1-like domain-containing protein</fullName>
    </recommendedName>
</protein>
<dbReference type="PROSITE" id="PS00625">
    <property type="entry name" value="RCC1_1"/>
    <property type="match status" value="1"/>
</dbReference>
<dbReference type="EMBL" id="SWFS01000272">
    <property type="protein sequence ID" value="KAA8911811.1"/>
    <property type="molecule type" value="Genomic_DNA"/>
</dbReference>
<dbReference type="InterPro" id="IPR058923">
    <property type="entry name" value="RCC1-like_dom"/>
</dbReference>
<keyword evidence="2" id="KW-0677">Repeat</keyword>
<evidence type="ECO:0000256" key="3">
    <source>
        <dbReference type="PROSITE-ProRule" id="PRU00235"/>
    </source>
</evidence>
<gene>
    <name evidence="6" type="ORF">TRICI_003708</name>
</gene>
<dbReference type="PANTHER" id="PTHR45982:SF1">
    <property type="entry name" value="REGULATOR OF CHROMOSOME CONDENSATION"/>
    <property type="match status" value="1"/>
</dbReference>
<dbReference type="GO" id="GO:0005737">
    <property type="term" value="C:cytoplasm"/>
    <property type="evidence" value="ECO:0007669"/>
    <property type="project" value="TreeGrafter"/>
</dbReference>
<feature type="repeat" description="RCC1" evidence="3">
    <location>
        <begin position="37"/>
        <end position="91"/>
    </location>
</feature>
<evidence type="ECO:0000313" key="7">
    <source>
        <dbReference type="Proteomes" id="UP000761534"/>
    </source>
</evidence>
<reference evidence="6" key="1">
    <citation type="journal article" date="2019" name="G3 (Bethesda)">
        <title>Genome Assemblies of Two Rare Opportunistic Yeast Pathogens: Diutina rugosa (syn. Candida rugosa) and Trichomonascus ciferrii (syn. Candida ciferrii).</title>
        <authorList>
            <person name="Mixao V."/>
            <person name="Saus E."/>
            <person name="Hansen A.P."/>
            <person name="Lass-Florl C."/>
            <person name="Gabaldon T."/>
        </authorList>
    </citation>
    <scope>NUCLEOTIDE SEQUENCE</scope>
    <source>
        <strain evidence="6">CBS 4856</strain>
    </source>
</reference>
<dbReference type="PROSITE" id="PS00626">
    <property type="entry name" value="RCC1_2"/>
    <property type="match status" value="3"/>
</dbReference>
<feature type="region of interest" description="Disordered" evidence="4">
    <location>
        <begin position="1"/>
        <end position="21"/>
    </location>
</feature>
<feature type="repeat" description="RCC1" evidence="3">
    <location>
        <begin position="320"/>
        <end position="394"/>
    </location>
</feature>
<dbReference type="VEuPathDB" id="FungiDB:TRICI_003708"/>
<dbReference type="OrthoDB" id="61110at2759"/>
<dbReference type="InterPro" id="IPR000408">
    <property type="entry name" value="Reg_chr_condens"/>
</dbReference>
<evidence type="ECO:0000259" key="5">
    <source>
        <dbReference type="Pfam" id="PF25390"/>
    </source>
</evidence>
<evidence type="ECO:0000313" key="6">
    <source>
        <dbReference type="EMBL" id="KAA8911811.1"/>
    </source>
</evidence>
<dbReference type="PANTHER" id="PTHR45982">
    <property type="entry name" value="REGULATOR OF CHROMOSOME CONDENSATION"/>
    <property type="match status" value="1"/>
</dbReference>
<feature type="repeat" description="RCC1" evidence="3">
    <location>
        <begin position="210"/>
        <end position="263"/>
    </location>
</feature>
<feature type="repeat" description="RCC1" evidence="3">
    <location>
        <begin position="92"/>
        <end position="157"/>
    </location>
</feature>
<organism evidence="6 7">
    <name type="scientific">Trichomonascus ciferrii</name>
    <dbReference type="NCBI Taxonomy" id="44093"/>
    <lineage>
        <taxon>Eukaryota</taxon>
        <taxon>Fungi</taxon>
        <taxon>Dikarya</taxon>
        <taxon>Ascomycota</taxon>
        <taxon>Saccharomycotina</taxon>
        <taxon>Dipodascomycetes</taxon>
        <taxon>Dipodascales</taxon>
        <taxon>Trichomonascaceae</taxon>
        <taxon>Trichomonascus</taxon>
        <taxon>Trichomonascus ciferrii complex</taxon>
    </lineage>
</organism>
<accession>A0A642V377</accession>
<sequence>MPPKRREQDEDGANGSMAKKPRLTVIREIPELSTQKLNVYVFGSGTICELGLGPNVTSVKRPRLNPLLPIDEVGIVSVAVGGAHTLAIDHEGKLWSWGQNDTAALGRDTVETDAAKAEDNDLNGREATPGRIQGVPDHLVFVAVAATDSLSAALTSDGRVWAWGTFVDDGDKAFKSGVDVQRRPAMISQFRNVVQLAGGKDHLLVLDKYGDVYAWGIGQSFQLGHQVNTRLRTKTFGPLKVVGVKNVKYIAAGEYHSFALDVDNRLWAWGLNNFGQCAIPDQAGEGSCVERPTPATFFDDKEVVMMDGGNHHSVILTRSGDVYTVGEMNFHQTGIPKEALPASTVYEGDGTTPSYVPEPIKLTKGNDNDDDSLPLPKMKYVACGVDHSLALATDDGSAWTWGFGEVYQLGHGKPAGEDDPEDEHVPKRIRNTATADVTMVYAGAGGQFSVIAGLPK</sequence>
<keyword evidence="1" id="KW-0344">Guanine-nucleotide releasing factor</keyword>
<dbReference type="AlphaFoldDB" id="A0A642V377"/>
<dbReference type="PROSITE" id="PS50012">
    <property type="entry name" value="RCC1_3"/>
    <property type="match status" value="7"/>
</dbReference>
<feature type="repeat" description="RCC1" evidence="3">
    <location>
        <begin position="158"/>
        <end position="209"/>
    </location>
</feature>
<feature type="repeat" description="RCC1" evidence="3">
    <location>
        <begin position="264"/>
        <end position="319"/>
    </location>
</feature>
<evidence type="ECO:0000256" key="1">
    <source>
        <dbReference type="ARBA" id="ARBA00022658"/>
    </source>
</evidence>